<reference evidence="3" key="1">
    <citation type="journal article" date="2021" name="Proc. Natl. Acad. Sci. U.S.A.">
        <title>A Catalog of Tens of Thousands of Viruses from Human Metagenomes Reveals Hidden Associations with Chronic Diseases.</title>
        <authorList>
            <person name="Tisza M.J."/>
            <person name="Buck C.B."/>
        </authorList>
    </citation>
    <scope>NUCLEOTIDE SEQUENCE</scope>
    <source>
        <strain evidence="3">CtiJY10</strain>
    </source>
</reference>
<dbReference type="SUPFAM" id="SSF50965">
    <property type="entry name" value="Galactose oxidase, central domain"/>
    <property type="match status" value="1"/>
</dbReference>
<dbReference type="InterPro" id="IPR015915">
    <property type="entry name" value="Kelch-typ_b-propeller"/>
</dbReference>
<name>A0A8S5N3Y3_9CAUD</name>
<dbReference type="EMBL" id="BK015060">
    <property type="protein sequence ID" value="DAD89381.1"/>
    <property type="molecule type" value="Genomic_DNA"/>
</dbReference>
<keyword evidence="2" id="KW-0408">Iron</keyword>
<dbReference type="PANTHER" id="PTHR47435:SF4">
    <property type="entry name" value="KELCH REPEAT PROTEIN (AFU_ORTHOLOGUE AFUA_5G12780)"/>
    <property type="match status" value="1"/>
</dbReference>
<accession>A0A8S5N3Y3</accession>
<dbReference type="InterPro" id="IPR011043">
    <property type="entry name" value="Gal_Oxase/kelch_b-propeller"/>
</dbReference>
<sequence>MATILGNPLTVGGSANGLNVFVQETQPNKQNGLWVKRAKSEVSKVLIKNDYYLADGEAIKGTGTFTNKTAGYIGRDTQSCIAVGKIIYIFGGNYYNVYSNGECFAYDTETDLFTHIGEYTISYANASSAAYEARSTECMYLNGVISFFSQMISSGSTTVSIIKYDIESGTFSQTRVNAATSYFDQYNTISGIKQVGNQVYVIAGTSSSSASYKLYVSLYDLETETFTNLTRQSTASGLNSNAKYLLGWYDGVLQIITGNYLVGTWDTQRKEYTIKKESLLTEVSPSDISAGRVQLLNKVYLIGGASYTSGSSEQRKTAASILIYDLASKESKLLSSILPYPLYNRYTAAAIVDGTAYVIGGTPYQKDTNARLNTVIKFAIQTNEFTNGTVVCQPSSKTNATEMYTDKLSTVSFGIDEVYYQSSDGFAKQPAAIIKNGVVTDIGGNT</sequence>
<organism evidence="3">
    <name type="scientific">Podoviridae sp. ctiJY10</name>
    <dbReference type="NCBI Taxonomy" id="2826572"/>
    <lineage>
        <taxon>Viruses</taxon>
        <taxon>Duplodnaviria</taxon>
        <taxon>Heunggongvirae</taxon>
        <taxon>Uroviricota</taxon>
        <taxon>Caudoviricetes</taxon>
    </lineage>
</organism>
<evidence type="ECO:0000256" key="2">
    <source>
        <dbReference type="ARBA" id="ARBA00023004"/>
    </source>
</evidence>
<evidence type="ECO:0000313" key="3">
    <source>
        <dbReference type="EMBL" id="DAD89381.1"/>
    </source>
</evidence>
<dbReference type="PANTHER" id="PTHR47435">
    <property type="entry name" value="KELCH REPEAT PROTEIN (AFU_ORTHOLOGUE AFUA_5G12780)"/>
    <property type="match status" value="1"/>
</dbReference>
<keyword evidence="1" id="KW-0677">Repeat</keyword>
<dbReference type="Gene3D" id="2.120.10.80">
    <property type="entry name" value="Kelch-type beta propeller"/>
    <property type="match status" value="2"/>
</dbReference>
<evidence type="ECO:0000256" key="1">
    <source>
        <dbReference type="ARBA" id="ARBA00022737"/>
    </source>
</evidence>
<protein>
    <submittedName>
        <fullName evidence="3">Kelch-like ECH-associated protein 1</fullName>
    </submittedName>
</protein>
<proteinExistence type="predicted"/>